<dbReference type="Proteomes" id="UP000612680">
    <property type="component" value="Chromosome"/>
</dbReference>
<keyword evidence="2" id="KW-1185">Reference proteome</keyword>
<dbReference type="EMBL" id="CP056775">
    <property type="protein sequence ID" value="QRR03738.1"/>
    <property type="molecule type" value="Genomic_DNA"/>
</dbReference>
<gene>
    <name evidence="1" type="ORF">HWI92_23890</name>
</gene>
<organism evidence="1 2">
    <name type="scientific">Dyadobacter sandarakinus</name>
    <dbReference type="NCBI Taxonomy" id="2747268"/>
    <lineage>
        <taxon>Bacteria</taxon>
        <taxon>Pseudomonadati</taxon>
        <taxon>Bacteroidota</taxon>
        <taxon>Cytophagia</taxon>
        <taxon>Cytophagales</taxon>
        <taxon>Spirosomataceae</taxon>
        <taxon>Dyadobacter</taxon>
    </lineage>
</organism>
<protein>
    <submittedName>
        <fullName evidence="1">Uncharacterized protein</fullName>
    </submittedName>
</protein>
<name>A0ABX7IF73_9BACT</name>
<sequence length="317" mass="35981">MDIIFTVCNRHSLAHALVLAESVRKYHPERVFWLGWVDSLVLTGISPGINILAVTDVQMAAWPQMEQNYYPFELVPACRPWFALHILNNNPQCTSLTFLAPTVRIFGPLHGIINPDAAFVLTPNISKPLPEGQLLDDKRILNTGMFHAGSWSLRPQENTLAALQWWAERTADRASYDLCNAMATDQLWLNYVPVWIHDAAQVEHPGWHYGLHAVLNKNLSQNGEQWTVDGERLISVDFAGLDFFDPLWSDYKPLLFRNTDFKSLFAAYRKEVGALGHLFPGDKKPGFGKAVHIAGNRLTRRKLVRQLKVVTDFIDEL</sequence>
<accession>A0ABX7IF73</accession>
<proteinExistence type="predicted"/>
<evidence type="ECO:0000313" key="1">
    <source>
        <dbReference type="EMBL" id="QRR03738.1"/>
    </source>
</evidence>
<reference evidence="1 2" key="1">
    <citation type="submission" date="2020-06" db="EMBL/GenBank/DDBJ databases">
        <title>Dyadobacter sandarakinus sp. nov., isolated from the soil of the Arctic Yellow River Station.</title>
        <authorList>
            <person name="Zhang Y."/>
            <person name="Peng F."/>
        </authorList>
    </citation>
    <scope>NUCLEOTIDE SEQUENCE [LARGE SCALE GENOMIC DNA]</scope>
    <source>
        <strain evidence="1 2">Q3-56</strain>
    </source>
</reference>
<dbReference type="RefSeq" id="WP_204659929.1">
    <property type="nucleotide sequence ID" value="NZ_CP056775.1"/>
</dbReference>
<evidence type="ECO:0000313" key="2">
    <source>
        <dbReference type="Proteomes" id="UP000612680"/>
    </source>
</evidence>